<evidence type="ECO:0000259" key="1">
    <source>
        <dbReference type="Pfam" id="PF07007"/>
    </source>
</evidence>
<reference evidence="3 5" key="2">
    <citation type="submission" date="2018-06" db="EMBL/GenBank/DDBJ databases">
        <authorList>
            <consortium name="Pathogen Informatics"/>
            <person name="Doyle S."/>
        </authorList>
    </citation>
    <scope>NUCLEOTIDE SEQUENCE [LARGE SCALE GENOMIC DNA]</scope>
    <source>
        <strain evidence="3 5">NCTC13560</strain>
    </source>
</reference>
<gene>
    <name evidence="3" type="ORF">NCTC13560_01514</name>
    <name evidence="2" type="ORF">SAMN05421682_101385</name>
</gene>
<evidence type="ECO:0000313" key="3">
    <source>
        <dbReference type="EMBL" id="SUX42692.1"/>
    </source>
</evidence>
<evidence type="ECO:0000313" key="5">
    <source>
        <dbReference type="Proteomes" id="UP000255231"/>
    </source>
</evidence>
<dbReference type="InterPro" id="IPR009739">
    <property type="entry name" value="LprI-like_N"/>
</dbReference>
<evidence type="ECO:0000313" key="4">
    <source>
        <dbReference type="Proteomes" id="UP000185725"/>
    </source>
</evidence>
<organism evidence="3 5">
    <name type="scientific">Chryseobacterium indoltheticum</name>
    <dbReference type="NCBI Taxonomy" id="254"/>
    <lineage>
        <taxon>Bacteria</taxon>
        <taxon>Pseudomonadati</taxon>
        <taxon>Bacteroidota</taxon>
        <taxon>Flavobacteriia</taxon>
        <taxon>Flavobacteriales</taxon>
        <taxon>Weeksellaceae</taxon>
        <taxon>Chryseobacterium group</taxon>
        <taxon>Chryseobacterium</taxon>
    </lineage>
</organism>
<dbReference type="AlphaFoldDB" id="A0A381F9D1"/>
<dbReference type="EMBL" id="FTMF01000001">
    <property type="protein sequence ID" value="SIP93294.1"/>
    <property type="molecule type" value="Genomic_DNA"/>
</dbReference>
<keyword evidence="4" id="KW-1185">Reference proteome</keyword>
<reference evidence="2 4" key="1">
    <citation type="submission" date="2017-01" db="EMBL/GenBank/DDBJ databases">
        <authorList>
            <person name="Varghese N."/>
            <person name="Submissions S."/>
        </authorList>
    </citation>
    <scope>NUCLEOTIDE SEQUENCE [LARGE SCALE GENOMIC DNA]</scope>
    <source>
        <strain evidence="2 4">ATCC 27950</strain>
    </source>
</reference>
<dbReference type="Gene3D" id="1.20.1270.180">
    <property type="match status" value="1"/>
</dbReference>
<feature type="domain" description="Lysozyme inhibitor LprI-like N-terminal" evidence="1">
    <location>
        <begin position="41"/>
        <end position="130"/>
    </location>
</feature>
<dbReference type="EMBL" id="UFVS01000001">
    <property type="protein sequence ID" value="SUX42692.1"/>
    <property type="molecule type" value="Genomic_DNA"/>
</dbReference>
<dbReference type="Proteomes" id="UP000185725">
    <property type="component" value="Unassembled WGS sequence"/>
</dbReference>
<dbReference type="KEGG" id="cil:EG358_04545"/>
<dbReference type="PANTHER" id="PTHR39176">
    <property type="entry name" value="PERIPLASMIC PROTEIN-RELATED"/>
    <property type="match status" value="1"/>
</dbReference>
<sequence length="139" mass="16739">MKNTLIILIVFLSNSLFSQNKSLQENFIDIEESKCFGKQDISNAEMRECTIIARESWDKELNKYYNLLSTKLPKDAFEILKASQKEWIIYRDKESKFITKFYFEVKEGTMWYNIAENKKKEIVKNRALELQMYFENLEY</sequence>
<protein>
    <submittedName>
        <fullName evidence="3">Uncharacterized protein conserved in bacteria</fullName>
    </submittedName>
</protein>
<dbReference type="Proteomes" id="UP000255231">
    <property type="component" value="Unassembled WGS sequence"/>
</dbReference>
<dbReference type="Pfam" id="PF07007">
    <property type="entry name" value="LprI"/>
    <property type="match status" value="1"/>
</dbReference>
<name>A0A381F9D1_9FLAO</name>
<dbReference type="OrthoDB" id="7340239at2"/>
<dbReference type="GeneID" id="303672959"/>
<proteinExistence type="predicted"/>
<dbReference type="PANTHER" id="PTHR39176:SF1">
    <property type="entry name" value="PERIPLASMIC PROTEIN"/>
    <property type="match status" value="1"/>
</dbReference>
<evidence type="ECO:0000313" key="2">
    <source>
        <dbReference type="EMBL" id="SIP93294.1"/>
    </source>
</evidence>
<accession>A0A381F9D1</accession>
<dbReference type="RefSeq" id="WP_076557842.1">
    <property type="nucleotide sequence ID" value="NZ_CP033929.1"/>
</dbReference>